<dbReference type="Gene3D" id="2.40.128.110">
    <property type="entry name" value="Lipid/polyisoprenoid-binding, YceI-like"/>
    <property type="match status" value="1"/>
</dbReference>
<dbReference type="InterPro" id="IPR007372">
    <property type="entry name" value="Lipid/polyisoprenoid-bd_YceI"/>
</dbReference>
<dbReference type="SUPFAM" id="SSF101874">
    <property type="entry name" value="YceI-like"/>
    <property type="match status" value="1"/>
</dbReference>
<evidence type="ECO:0000313" key="2">
    <source>
        <dbReference type="EMBL" id="QIE55401.1"/>
    </source>
</evidence>
<sequence length="189" mass="20259">MIRPVAALFPLAYVLAGGPGEAEPRAWRIDADASRLAITYLINGAPRRGEIGRFTGWARLDADDPESAEMELEIDMASVDVGDPFGTAIVKTVDWFFVSEYPTGRYVLDRMEPVGEGQYRATGRLTMRGVEHTVVGELTVAFSAGVAEAAGGAEFARSLYGVGVGFTALFVDVGDTVAVEYDLIAHPVK</sequence>
<dbReference type="Pfam" id="PF04264">
    <property type="entry name" value="YceI"/>
    <property type="match status" value="1"/>
</dbReference>
<dbReference type="EMBL" id="CP049056">
    <property type="protein sequence ID" value="QIE55401.1"/>
    <property type="molecule type" value="Genomic_DNA"/>
</dbReference>
<keyword evidence="3" id="KW-1185">Reference proteome</keyword>
<name>A0A7L5BVI7_9RHOB</name>
<proteinExistence type="predicted"/>
<evidence type="ECO:0000313" key="3">
    <source>
        <dbReference type="Proteomes" id="UP000503336"/>
    </source>
</evidence>
<feature type="domain" description="Lipid/polyisoprenoid-binding YceI-like" evidence="1">
    <location>
        <begin position="26"/>
        <end position="186"/>
    </location>
</feature>
<dbReference type="InterPro" id="IPR036761">
    <property type="entry name" value="TTHA0802/YceI-like_sf"/>
</dbReference>
<organism evidence="2 3">
    <name type="scientific">Pikeienuella piscinae</name>
    <dbReference type="NCBI Taxonomy" id="2748098"/>
    <lineage>
        <taxon>Bacteria</taxon>
        <taxon>Pseudomonadati</taxon>
        <taxon>Pseudomonadota</taxon>
        <taxon>Alphaproteobacteria</taxon>
        <taxon>Rhodobacterales</taxon>
        <taxon>Paracoccaceae</taxon>
        <taxon>Pikeienuella</taxon>
    </lineage>
</organism>
<dbReference type="PANTHER" id="PTHR34406:SF1">
    <property type="entry name" value="PROTEIN YCEI"/>
    <property type="match status" value="1"/>
</dbReference>
<dbReference type="PANTHER" id="PTHR34406">
    <property type="entry name" value="PROTEIN YCEI"/>
    <property type="match status" value="1"/>
</dbReference>
<dbReference type="SMART" id="SM00867">
    <property type="entry name" value="YceI"/>
    <property type="match status" value="1"/>
</dbReference>
<dbReference type="Proteomes" id="UP000503336">
    <property type="component" value="Chromosome"/>
</dbReference>
<dbReference type="RefSeq" id="WP_165097263.1">
    <property type="nucleotide sequence ID" value="NZ_CP049056.1"/>
</dbReference>
<evidence type="ECO:0000259" key="1">
    <source>
        <dbReference type="SMART" id="SM00867"/>
    </source>
</evidence>
<protein>
    <submittedName>
        <fullName evidence="2">YceI family protein</fullName>
    </submittedName>
</protein>
<accession>A0A7L5BVI7</accession>
<reference evidence="2 3" key="1">
    <citation type="submission" date="2020-02" db="EMBL/GenBank/DDBJ databases">
        <title>complete genome sequence of Rhodobacteraceae bacterium.</title>
        <authorList>
            <person name="Park J."/>
            <person name="Kim Y.-S."/>
            <person name="Kim K.-H."/>
        </authorList>
    </citation>
    <scope>NUCLEOTIDE SEQUENCE [LARGE SCALE GENOMIC DNA]</scope>
    <source>
        <strain evidence="2 3">RR4-56</strain>
    </source>
</reference>
<gene>
    <name evidence="2" type="ORF">G5B40_07990</name>
</gene>
<dbReference type="KEGG" id="hdh:G5B40_07990"/>
<dbReference type="AlphaFoldDB" id="A0A7L5BVI7"/>